<dbReference type="STRING" id="1569628.A0A316US80"/>
<dbReference type="EMBL" id="KZ819666">
    <property type="protein sequence ID" value="PWN28180.1"/>
    <property type="molecule type" value="Genomic_DNA"/>
</dbReference>
<evidence type="ECO:0000256" key="1">
    <source>
        <dbReference type="ARBA" id="ARBA00001962"/>
    </source>
</evidence>
<feature type="compositionally biased region" description="Basic and acidic residues" evidence="5">
    <location>
        <begin position="197"/>
        <end position="221"/>
    </location>
</feature>
<proteinExistence type="inferred from homology"/>
<organism evidence="6 7">
    <name type="scientific">Jaminaea rosea</name>
    <dbReference type="NCBI Taxonomy" id="1569628"/>
    <lineage>
        <taxon>Eukaryota</taxon>
        <taxon>Fungi</taxon>
        <taxon>Dikarya</taxon>
        <taxon>Basidiomycota</taxon>
        <taxon>Ustilaginomycotina</taxon>
        <taxon>Exobasidiomycetes</taxon>
        <taxon>Microstromatales</taxon>
        <taxon>Microstromatales incertae sedis</taxon>
        <taxon>Jaminaea</taxon>
    </lineage>
</organism>
<keyword evidence="6" id="KW-0223">Dioxygenase</keyword>
<name>A0A316US80_9BASI</name>
<evidence type="ECO:0000256" key="5">
    <source>
        <dbReference type="SAM" id="MobiDB-lite"/>
    </source>
</evidence>
<keyword evidence="7" id="KW-1185">Reference proteome</keyword>
<evidence type="ECO:0000313" key="7">
    <source>
        <dbReference type="Proteomes" id="UP000245884"/>
    </source>
</evidence>
<dbReference type="OrthoDB" id="445007at2759"/>
<sequence>MTTTTTGALTREQLDQFHRDGYLLLPDFFDPAEPLAQARHLVKNFSLEDHPLTKFTNDLDDDRHARYFLESGDKVRYFFEEGALGEDGQLNRPKDQAVNKVGHALHAHDPVFHRFSFSERLQNLARSLDAHRDPRVLQSMVICKPPAIGGAVPHHNDSTFLYTDPPSAIGFWFALEDCTRDNGCLSFMPGSHRWSKTHSDAKSAKASRPLEAEGVAREHGQPRGIDRRFVRRQPDGKGGTHFVDVDKGEELEWSDEEAQIGECKAGTLVLIHGSVLHQSKMNLSDKSRYIYTFHMVEGDESRARYDELNWLQPTEAMPFSQLYSPPPAPSSVQA</sequence>
<accession>A0A316US80</accession>
<evidence type="ECO:0000313" key="6">
    <source>
        <dbReference type="EMBL" id="PWN28180.1"/>
    </source>
</evidence>
<dbReference type="GeneID" id="37027883"/>
<dbReference type="Proteomes" id="UP000245884">
    <property type="component" value="Unassembled WGS sequence"/>
</dbReference>
<evidence type="ECO:0000256" key="2">
    <source>
        <dbReference type="ARBA" id="ARBA00005830"/>
    </source>
</evidence>
<dbReference type="AlphaFoldDB" id="A0A316US80"/>
<comment type="similarity">
    <text evidence="2">Belongs to the PhyH family.</text>
</comment>
<dbReference type="InterPro" id="IPR008775">
    <property type="entry name" value="Phytyl_CoA_dOase-like"/>
</dbReference>
<reference evidence="6 7" key="1">
    <citation type="journal article" date="2018" name="Mol. Biol. Evol.">
        <title>Broad Genomic Sampling Reveals a Smut Pathogenic Ancestry of the Fungal Clade Ustilaginomycotina.</title>
        <authorList>
            <person name="Kijpornyongpan T."/>
            <person name="Mondo S.J."/>
            <person name="Barry K."/>
            <person name="Sandor L."/>
            <person name="Lee J."/>
            <person name="Lipzen A."/>
            <person name="Pangilinan J."/>
            <person name="LaButti K."/>
            <person name="Hainaut M."/>
            <person name="Henrissat B."/>
            <person name="Grigoriev I.V."/>
            <person name="Spatafora J.W."/>
            <person name="Aime M.C."/>
        </authorList>
    </citation>
    <scope>NUCLEOTIDE SEQUENCE [LARGE SCALE GENOMIC DNA]</scope>
    <source>
        <strain evidence="6 7">MCA 5214</strain>
    </source>
</reference>
<dbReference type="Gene3D" id="2.60.120.620">
    <property type="entry name" value="q2cbj1_9rhob like domain"/>
    <property type="match status" value="2"/>
</dbReference>
<protein>
    <submittedName>
        <fullName evidence="6">Phytanoyl-CoA dioxygenase</fullName>
    </submittedName>
</protein>
<dbReference type="PANTHER" id="PTHR20883:SF15">
    <property type="entry name" value="PHYTANOYL-COA DIOXYGENASE DOMAIN-CONTAINING PROTEIN 1"/>
    <property type="match status" value="1"/>
</dbReference>
<dbReference type="GO" id="GO:0051213">
    <property type="term" value="F:dioxygenase activity"/>
    <property type="evidence" value="ECO:0007669"/>
    <property type="project" value="UniProtKB-KW"/>
</dbReference>
<dbReference type="PANTHER" id="PTHR20883">
    <property type="entry name" value="PHYTANOYL-COA DIOXYGENASE DOMAIN CONTAINING 1"/>
    <property type="match status" value="1"/>
</dbReference>
<evidence type="ECO:0000256" key="4">
    <source>
        <dbReference type="ARBA" id="ARBA00023004"/>
    </source>
</evidence>
<dbReference type="RefSeq" id="XP_025362792.1">
    <property type="nucleotide sequence ID" value="XM_025506060.1"/>
</dbReference>
<dbReference type="SUPFAM" id="SSF51197">
    <property type="entry name" value="Clavaminate synthase-like"/>
    <property type="match status" value="1"/>
</dbReference>
<evidence type="ECO:0000256" key="3">
    <source>
        <dbReference type="ARBA" id="ARBA00022723"/>
    </source>
</evidence>
<gene>
    <name evidence="6" type="ORF">BDZ90DRAFT_231940</name>
</gene>
<keyword evidence="4" id="KW-0408">Iron</keyword>
<keyword evidence="3" id="KW-0479">Metal-binding</keyword>
<comment type="cofactor">
    <cofactor evidence="1">
        <name>Fe cation</name>
        <dbReference type="ChEBI" id="CHEBI:24875"/>
    </cofactor>
</comment>
<dbReference type="GO" id="GO:0046872">
    <property type="term" value="F:metal ion binding"/>
    <property type="evidence" value="ECO:0007669"/>
    <property type="project" value="UniProtKB-KW"/>
</dbReference>
<keyword evidence="6" id="KW-0560">Oxidoreductase</keyword>
<feature type="region of interest" description="Disordered" evidence="5">
    <location>
        <begin position="196"/>
        <end position="221"/>
    </location>
</feature>
<dbReference type="Pfam" id="PF05721">
    <property type="entry name" value="PhyH"/>
    <property type="match status" value="1"/>
</dbReference>